<evidence type="ECO:0000313" key="11">
    <source>
        <dbReference type="EMBL" id="MDQ8195161.1"/>
    </source>
</evidence>
<dbReference type="InterPro" id="IPR046348">
    <property type="entry name" value="SIS_dom_sf"/>
</dbReference>
<dbReference type="Gene3D" id="3.40.50.10490">
    <property type="entry name" value="Glucose-6-phosphate isomerase like protein, domain 1"/>
    <property type="match status" value="1"/>
</dbReference>
<comment type="cofactor">
    <cofactor evidence="9">
        <name>Zn(2+)</name>
        <dbReference type="ChEBI" id="CHEBI:29105"/>
    </cofactor>
    <text evidence="9">Binds 1 zinc ion per subunit.</text>
</comment>
<keyword evidence="5 9" id="KW-0479">Metal-binding</keyword>
<evidence type="ECO:0000256" key="4">
    <source>
        <dbReference type="ARBA" id="ARBA00022490"/>
    </source>
</evidence>
<dbReference type="PANTHER" id="PTHR30390:SF6">
    <property type="entry name" value="DNAA INITIATOR-ASSOCIATING PROTEIN DIAA"/>
    <property type="match status" value="1"/>
</dbReference>
<dbReference type="EMBL" id="JARXIC010000018">
    <property type="protein sequence ID" value="MDQ8195161.1"/>
    <property type="molecule type" value="Genomic_DNA"/>
</dbReference>
<dbReference type="CDD" id="cd05006">
    <property type="entry name" value="SIS_GmhA"/>
    <property type="match status" value="1"/>
</dbReference>
<comment type="miscellaneous">
    <text evidence="9">The reaction produces a racemic mixture of D-glycero-alpha-D-manno-heptose 7-phosphate and D-glycero-beta-D-manno-heptose 7-phosphate.</text>
</comment>
<dbReference type="InterPro" id="IPR001347">
    <property type="entry name" value="SIS_dom"/>
</dbReference>
<evidence type="ECO:0000256" key="5">
    <source>
        <dbReference type="ARBA" id="ARBA00022723"/>
    </source>
</evidence>
<evidence type="ECO:0000256" key="9">
    <source>
        <dbReference type="HAMAP-Rule" id="MF_00067"/>
    </source>
</evidence>
<keyword evidence="8 9" id="KW-0119">Carbohydrate metabolism</keyword>
<evidence type="ECO:0000256" key="7">
    <source>
        <dbReference type="ARBA" id="ARBA00023235"/>
    </source>
</evidence>
<evidence type="ECO:0000256" key="6">
    <source>
        <dbReference type="ARBA" id="ARBA00022833"/>
    </source>
</evidence>
<evidence type="ECO:0000313" key="12">
    <source>
        <dbReference type="Proteomes" id="UP001243717"/>
    </source>
</evidence>
<dbReference type="Pfam" id="PF13580">
    <property type="entry name" value="SIS_2"/>
    <property type="match status" value="1"/>
</dbReference>
<dbReference type="PANTHER" id="PTHR30390">
    <property type="entry name" value="SEDOHEPTULOSE 7-PHOSPHATE ISOMERASE / DNAA INITIATOR-ASSOCIATING FACTOR FOR REPLICATION INITIATION"/>
    <property type="match status" value="1"/>
</dbReference>
<feature type="binding site" evidence="9">
    <location>
        <position position="167"/>
    </location>
    <ligand>
        <name>substrate</name>
    </ligand>
</feature>
<keyword evidence="7 9" id="KW-0413">Isomerase</keyword>
<dbReference type="RefSeq" id="WP_308985620.1">
    <property type="nucleotide sequence ID" value="NZ_JARXIC010000018.1"/>
</dbReference>
<feature type="binding site" evidence="9">
    <location>
        <begin position="115"/>
        <end position="117"/>
    </location>
    <ligand>
        <name>substrate</name>
    </ligand>
</feature>
<evidence type="ECO:0000256" key="8">
    <source>
        <dbReference type="ARBA" id="ARBA00023277"/>
    </source>
</evidence>
<feature type="binding site" evidence="9">
    <location>
        <begin position="47"/>
        <end position="49"/>
    </location>
    <ligand>
        <name>substrate</name>
    </ligand>
</feature>
<proteinExistence type="inferred from homology"/>
<evidence type="ECO:0000259" key="10">
    <source>
        <dbReference type="PROSITE" id="PS51464"/>
    </source>
</evidence>
<sequence>MSLVQKDYLALKQCVADVEPLLPQIESAGQLMVERLRQGHTVYACGNGGSATDSMHLCEELIGRYRGERRPLPAISLNTDTSVLTCIANDYGYDSIFSRQIEALGKTKDILVGFSTSGNSENIRQAFKQAQANGVTTILLTGKDGGVIRSLADHCIIIPSDNTARIQELHTFILHAWLELVENEDWTA</sequence>
<dbReference type="InterPro" id="IPR004515">
    <property type="entry name" value="Phosphoheptose_Isoase"/>
</dbReference>
<feature type="binding site" evidence="9">
    <location>
        <position position="175"/>
    </location>
    <ligand>
        <name>Zn(2+)</name>
        <dbReference type="ChEBI" id="CHEBI:29105"/>
    </ligand>
</feature>
<gene>
    <name evidence="9" type="primary">gmhA</name>
    <name evidence="11" type="ORF">QEH59_12045</name>
</gene>
<feature type="binding site" evidence="9">
    <location>
        <position position="60"/>
    </location>
    <ligand>
        <name>substrate</name>
    </ligand>
</feature>
<dbReference type="InterPro" id="IPR050099">
    <property type="entry name" value="SIS_GmhA/DiaA_subfam"/>
</dbReference>
<organism evidence="11 12">
    <name type="scientific">Thalassobacterium sedimentorum</name>
    <dbReference type="NCBI Taxonomy" id="3041258"/>
    <lineage>
        <taxon>Bacteria</taxon>
        <taxon>Pseudomonadati</taxon>
        <taxon>Verrucomicrobiota</taxon>
        <taxon>Opitutia</taxon>
        <taxon>Puniceicoccales</taxon>
        <taxon>Coraliomargaritaceae</taxon>
        <taxon>Thalassobacterium</taxon>
    </lineage>
</organism>
<feature type="binding site" evidence="9">
    <location>
        <position position="60"/>
    </location>
    <ligand>
        <name>Zn(2+)</name>
        <dbReference type="ChEBI" id="CHEBI:29105"/>
    </ligand>
</feature>
<comment type="catalytic activity">
    <reaction evidence="1 9">
        <text>2 D-sedoheptulose 7-phosphate = D-glycero-alpha-D-manno-heptose 7-phosphate + D-glycero-beta-D-manno-heptose 7-phosphate</text>
        <dbReference type="Rhea" id="RHEA:27489"/>
        <dbReference type="ChEBI" id="CHEBI:57483"/>
        <dbReference type="ChEBI" id="CHEBI:60203"/>
        <dbReference type="ChEBI" id="CHEBI:60204"/>
        <dbReference type="EC" id="5.3.1.28"/>
    </reaction>
</comment>
<comment type="pathway">
    <text evidence="9">Carbohydrate biosynthesis; D-glycero-D-manno-heptose 7-phosphate biosynthesis; D-glycero-alpha-D-manno-heptose 7-phosphate and D-glycero-beta-D-manno-heptose 7-phosphate from sedoheptulose 7-phosphate: step 1/1.</text>
</comment>
<evidence type="ECO:0000256" key="1">
    <source>
        <dbReference type="ARBA" id="ARBA00000348"/>
    </source>
</evidence>
<name>A0ABU1AK14_9BACT</name>
<dbReference type="InterPro" id="IPR035461">
    <property type="entry name" value="GmhA/DiaA"/>
</dbReference>
<keyword evidence="6 9" id="KW-0862">Zinc</keyword>
<comment type="similarity">
    <text evidence="3 9">Belongs to the SIS family. GmhA subfamily.</text>
</comment>
<keyword evidence="4 9" id="KW-0963">Cytoplasm</keyword>
<comment type="function">
    <text evidence="9">Catalyzes the isomerization of sedoheptulose 7-phosphate in D-glycero-D-manno-heptose 7-phosphate.</text>
</comment>
<dbReference type="HAMAP" id="MF_00067">
    <property type="entry name" value="GmhA"/>
    <property type="match status" value="1"/>
</dbReference>
<feature type="binding site" evidence="9">
    <location>
        <position position="167"/>
    </location>
    <ligand>
        <name>Zn(2+)</name>
        <dbReference type="ChEBI" id="CHEBI:29105"/>
    </ligand>
</feature>
<reference evidence="11 12" key="1">
    <citation type="submission" date="2023-04" db="EMBL/GenBank/DDBJ databases">
        <title>A novel bacteria isolated from coastal sediment.</title>
        <authorList>
            <person name="Liu X.-J."/>
            <person name="Du Z.-J."/>
        </authorList>
    </citation>
    <scope>NUCLEOTIDE SEQUENCE [LARGE SCALE GENOMIC DNA]</scope>
    <source>
        <strain evidence="11 12">SDUM461004</strain>
    </source>
</reference>
<feature type="binding site" evidence="9">
    <location>
        <position position="56"/>
    </location>
    <ligand>
        <name>Zn(2+)</name>
        <dbReference type="ChEBI" id="CHEBI:29105"/>
    </ligand>
</feature>
<feature type="binding site" evidence="9">
    <location>
        <begin position="89"/>
        <end position="90"/>
    </location>
    <ligand>
        <name>substrate</name>
    </ligand>
</feature>
<feature type="domain" description="SIS" evidence="10">
    <location>
        <begin position="32"/>
        <end position="187"/>
    </location>
</feature>
<evidence type="ECO:0000256" key="3">
    <source>
        <dbReference type="ARBA" id="ARBA00009894"/>
    </source>
</evidence>
<feature type="binding site" evidence="9">
    <location>
        <position position="120"/>
    </location>
    <ligand>
        <name>substrate</name>
    </ligand>
</feature>
<comment type="caution">
    <text evidence="11">The sequence shown here is derived from an EMBL/GenBank/DDBJ whole genome shotgun (WGS) entry which is preliminary data.</text>
</comment>
<dbReference type="SUPFAM" id="SSF53697">
    <property type="entry name" value="SIS domain"/>
    <property type="match status" value="1"/>
</dbReference>
<dbReference type="EC" id="5.3.1.28" evidence="9"/>
<protein>
    <recommendedName>
        <fullName evidence="9">Phosphoheptose isomerase</fullName>
        <ecNumber evidence="9">5.3.1.28</ecNumber>
    </recommendedName>
    <alternativeName>
        <fullName evidence="9">Sedoheptulose 7-phosphate isomerase</fullName>
    </alternativeName>
</protein>
<dbReference type="PROSITE" id="PS51464">
    <property type="entry name" value="SIS"/>
    <property type="match status" value="1"/>
</dbReference>
<keyword evidence="12" id="KW-1185">Reference proteome</keyword>
<evidence type="ECO:0000256" key="2">
    <source>
        <dbReference type="ARBA" id="ARBA00004496"/>
    </source>
</evidence>
<comment type="subcellular location">
    <subcellularLocation>
        <location evidence="2 9">Cytoplasm</location>
    </subcellularLocation>
</comment>
<accession>A0ABU1AK14</accession>
<dbReference type="Proteomes" id="UP001243717">
    <property type="component" value="Unassembled WGS sequence"/>
</dbReference>